<dbReference type="InterPro" id="IPR016161">
    <property type="entry name" value="Ald_DH/histidinol_DH"/>
</dbReference>
<dbReference type="InterPro" id="IPR016160">
    <property type="entry name" value="Ald_DH_CS_CYS"/>
</dbReference>
<dbReference type="Gene3D" id="3.40.309.10">
    <property type="entry name" value="Aldehyde Dehydrogenase, Chain A, domain 2"/>
    <property type="match status" value="1"/>
</dbReference>
<evidence type="ECO:0000256" key="3">
    <source>
        <dbReference type="ARBA" id="ARBA00023027"/>
    </source>
</evidence>
<proteinExistence type="predicted"/>
<dbReference type="PANTHER" id="PTHR43866:SF4">
    <property type="entry name" value="MALONATE-SEMIALDEHYDE DEHYDROGENASE"/>
    <property type="match status" value="1"/>
</dbReference>
<feature type="region of interest" description="Disordered" evidence="4">
    <location>
        <begin position="496"/>
        <end position="522"/>
    </location>
</feature>
<dbReference type="PANTHER" id="PTHR43866">
    <property type="entry name" value="MALONATE-SEMIALDEHYDE DEHYDROGENASE"/>
    <property type="match status" value="1"/>
</dbReference>
<dbReference type="GO" id="GO:0006210">
    <property type="term" value="P:thymine catabolic process"/>
    <property type="evidence" value="ECO:0007669"/>
    <property type="project" value="TreeGrafter"/>
</dbReference>
<dbReference type="EMBL" id="HBIO01017505">
    <property type="protein sequence ID" value="CAE0468603.1"/>
    <property type="molecule type" value="Transcribed_RNA"/>
</dbReference>
<dbReference type="SUPFAM" id="SSF53720">
    <property type="entry name" value="ALDH-like"/>
    <property type="match status" value="1"/>
</dbReference>
<evidence type="ECO:0000256" key="4">
    <source>
        <dbReference type="SAM" id="MobiDB-lite"/>
    </source>
</evidence>
<dbReference type="Pfam" id="PF00171">
    <property type="entry name" value="Aldedh"/>
    <property type="match status" value="1"/>
</dbReference>
<dbReference type="FunFam" id="3.40.309.10:FF:000002">
    <property type="entry name" value="Methylmalonate-semialdehyde dehydrogenase (Acylating)"/>
    <property type="match status" value="1"/>
</dbReference>
<keyword evidence="2" id="KW-0560">Oxidoreductase</keyword>
<keyword evidence="3" id="KW-0520">NAD</keyword>
<dbReference type="FunFam" id="3.40.605.10:FF:000003">
    <property type="entry name" value="Methylmalonate-semialdehyde dehydrogenase [acylating]"/>
    <property type="match status" value="1"/>
</dbReference>
<sequence>MTNSVPRLINNFIHGKQVIPSTSKYLPVHSPIDSSIIASVALSSKADVDDAVQSAQTAFHSWSALTTKSRAAILLKFHALVKDNSHELAQLIVQENGKNFTEALADVAKGNETVEYACSMPQLCQGKTLRVSSAVTCEDRRDALGVVASIVPFNFPFMVPMWTMPIALVMGNTIVLKPSEKVPLTMYRTAELLKEAGVPDGVVNLVQGGREAVESLIDHPDVRAVTFVGSSPIAKLVSDRCHSLHKRCTALGGAKNHLVALEDCDIPDTARDVVVSAFGCAGQRCMAASVLLTTKKGDGGSQQELLGAIMAKAKSIERGTGPGQLGPVIDEHSFNKITKYIEEAEKSGAKILMDGRSWNNSEPESSGGNWIGPTIIQHSSASDAAMTEEIFGPVLSILEVNDWSEAITIENSNDFGNAACIYTSNGGYADWFVHRFRASMLGINVGVPVPREPFSFGGLYGTKSKYGDMDITGDGAMEFFSNRIKVTSKWVVPKGLTTPSTSSSSSSAMNGGSSNGHHHSNGVAAATDHANFAGTM</sequence>
<dbReference type="InterPro" id="IPR016163">
    <property type="entry name" value="Ald_DH_C"/>
</dbReference>
<name>A0A6S8W085_9STRA</name>
<dbReference type="InterPro" id="IPR016162">
    <property type="entry name" value="Ald_DH_N"/>
</dbReference>
<reference evidence="7" key="1">
    <citation type="submission" date="2021-01" db="EMBL/GenBank/DDBJ databases">
        <authorList>
            <person name="Corre E."/>
            <person name="Pelletier E."/>
            <person name="Niang G."/>
            <person name="Scheremetjew M."/>
            <person name="Finn R."/>
            <person name="Kale V."/>
            <person name="Holt S."/>
            <person name="Cochrane G."/>
            <person name="Meng A."/>
            <person name="Brown T."/>
            <person name="Cohen L."/>
        </authorList>
    </citation>
    <scope>NUCLEOTIDE SEQUENCE</scope>
    <source>
        <strain evidence="7">MM31A-1</strain>
    </source>
</reference>
<feature type="compositionally biased region" description="Low complexity" evidence="4">
    <location>
        <begin position="500"/>
        <end position="512"/>
    </location>
</feature>
<dbReference type="GO" id="GO:0004491">
    <property type="term" value="F:methylmalonate-semialdehyde dehydrogenase (acylating, NAD) activity"/>
    <property type="evidence" value="ECO:0007669"/>
    <property type="project" value="UniProtKB-EC"/>
</dbReference>
<organism evidence="7">
    <name type="scientific">Chaetoceros debilis</name>
    <dbReference type="NCBI Taxonomy" id="122233"/>
    <lineage>
        <taxon>Eukaryota</taxon>
        <taxon>Sar</taxon>
        <taxon>Stramenopiles</taxon>
        <taxon>Ochrophyta</taxon>
        <taxon>Bacillariophyta</taxon>
        <taxon>Coscinodiscophyceae</taxon>
        <taxon>Chaetocerotophycidae</taxon>
        <taxon>Chaetocerotales</taxon>
        <taxon>Chaetocerotaceae</taxon>
        <taxon>Chaetoceros</taxon>
    </lineage>
</organism>
<evidence type="ECO:0000256" key="2">
    <source>
        <dbReference type="ARBA" id="ARBA00023002"/>
    </source>
</evidence>
<feature type="domain" description="Aldehyde dehydrogenase" evidence="5">
    <location>
        <begin position="21"/>
        <end position="481"/>
    </location>
</feature>
<dbReference type="EMBL" id="HBIO01017504">
    <property type="protein sequence ID" value="CAE0468602.1"/>
    <property type="molecule type" value="Transcribed_RNA"/>
</dbReference>
<dbReference type="EC" id="1.2.1.27" evidence="1"/>
<dbReference type="GO" id="GO:0006574">
    <property type="term" value="P:L-valine catabolic process"/>
    <property type="evidence" value="ECO:0007669"/>
    <property type="project" value="TreeGrafter"/>
</dbReference>
<gene>
    <name evidence="6" type="ORF">CDEB00056_LOCUS13455</name>
    <name evidence="7" type="ORF">CDEB00056_LOCUS13456</name>
</gene>
<dbReference type="Gene3D" id="3.40.605.10">
    <property type="entry name" value="Aldehyde Dehydrogenase, Chain A, domain 1"/>
    <property type="match status" value="1"/>
</dbReference>
<protein>
    <recommendedName>
        <fullName evidence="1">methylmalonate-semialdehyde dehydrogenase (CoA acylating)</fullName>
        <ecNumber evidence="1">1.2.1.27</ecNumber>
    </recommendedName>
</protein>
<evidence type="ECO:0000256" key="1">
    <source>
        <dbReference type="ARBA" id="ARBA00013048"/>
    </source>
</evidence>
<accession>A0A6S8W085</accession>
<dbReference type="AlphaFoldDB" id="A0A6S8W085"/>
<dbReference type="InterPro" id="IPR015590">
    <property type="entry name" value="Aldehyde_DH_dom"/>
</dbReference>
<dbReference type="PROSITE" id="PS00070">
    <property type="entry name" value="ALDEHYDE_DEHYDR_CYS"/>
    <property type="match status" value="1"/>
</dbReference>
<dbReference type="NCBIfam" id="TIGR01722">
    <property type="entry name" value="MMSDH"/>
    <property type="match status" value="1"/>
</dbReference>
<dbReference type="InterPro" id="IPR010061">
    <property type="entry name" value="MeMal-semiAld_DH"/>
</dbReference>
<evidence type="ECO:0000259" key="5">
    <source>
        <dbReference type="Pfam" id="PF00171"/>
    </source>
</evidence>
<evidence type="ECO:0000313" key="7">
    <source>
        <dbReference type="EMBL" id="CAE0468603.1"/>
    </source>
</evidence>
<evidence type="ECO:0000313" key="6">
    <source>
        <dbReference type="EMBL" id="CAE0468602.1"/>
    </source>
</evidence>